<feature type="compositionally biased region" description="Polar residues" evidence="1">
    <location>
        <begin position="1"/>
        <end position="18"/>
    </location>
</feature>
<dbReference type="RefSeq" id="XP_012520520.1">
    <property type="nucleotide sequence ID" value="XM_012665066.1"/>
</dbReference>
<dbReference type="CTD" id="647310"/>
<reference evidence="2" key="2">
    <citation type="submission" date="2025-09" db="UniProtKB">
        <authorList>
            <consortium name="Ensembl"/>
        </authorList>
    </citation>
    <scope>IDENTIFICATION</scope>
</reference>
<accession>A0A2K6FUQ6</accession>
<dbReference type="OrthoDB" id="9836523at2759"/>
<protein>
    <submittedName>
        <fullName evidence="2">Testis expressed 22</fullName>
    </submittedName>
</protein>
<organism evidence="2 3">
    <name type="scientific">Propithecus coquereli</name>
    <name type="common">Coquerel's sifaka</name>
    <name type="synonym">Propithecus verreauxi coquereli</name>
    <dbReference type="NCBI Taxonomy" id="379532"/>
    <lineage>
        <taxon>Eukaryota</taxon>
        <taxon>Metazoa</taxon>
        <taxon>Chordata</taxon>
        <taxon>Craniata</taxon>
        <taxon>Vertebrata</taxon>
        <taxon>Euteleostomi</taxon>
        <taxon>Mammalia</taxon>
        <taxon>Eutheria</taxon>
        <taxon>Euarchontoglires</taxon>
        <taxon>Primates</taxon>
        <taxon>Strepsirrhini</taxon>
        <taxon>Lemuriformes</taxon>
        <taxon>Indriidae</taxon>
        <taxon>Propithecus</taxon>
    </lineage>
</organism>
<dbReference type="GeneTree" id="ENSGT00520000061791"/>
<dbReference type="GeneID" id="105827035"/>
<dbReference type="Proteomes" id="UP000233160">
    <property type="component" value="Unassembled WGS sequence"/>
</dbReference>
<sequence>MDGQKLPSQRKTPESQLSQEHRQPFPLLGPTATRGQPGAQSSTQQGLQTQDWVCEPPERRRPGGHWSLSIDERRRLALLGCQERSGAGAPSGCRDVAQIEAQLVSEDVDKDLLFLYPPSSTESTSAFLARSAAFWRKATLRSPPS</sequence>
<dbReference type="OMA" id="CEPPESK"/>
<feature type="region of interest" description="Disordered" evidence="1">
    <location>
        <begin position="1"/>
        <end position="67"/>
    </location>
</feature>
<reference evidence="2" key="1">
    <citation type="submission" date="2025-08" db="UniProtKB">
        <authorList>
            <consortium name="Ensembl"/>
        </authorList>
    </citation>
    <scope>IDENTIFICATION</scope>
</reference>
<dbReference type="Ensembl" id="ENSPCOT00000028331.1">
    <property type="protein sequence ID" value="ENSPCOP00000017694.1"/>
    <property type="gene ID" value="ENSPCOG00000020677.1"/>
</dbReference>
<evidence type="ECO:0000256" key="1">
    <source>
        <dbReference type="SAM" id="MobiDB-lite"/>
    </source>
</evidence>
<keyword evidence="3" id="KW-1185">Reference proteome</keyword>
<gene>
    <name evidence="2" type="primary">TEX22</name>
</gene>
<name>A0A2K6FUQ6_PROCO</name>
<feature type="compositionally biased region" description="Polar residues" evidence="1">
    <location>
        <begin position="38"/>
        <end position="51"/>
    </location>
</feature>
<evidence type="ECO:0000313" key="2">
    <source>
        <dbReference type="Ensembl" id="ENSPCOP00000017694.1"/>
    </source>
</evidence>
<proteinExistence type="predicted"/>
<dbReference type="KEGG" id="pcoq:105827035"/>
<dbReference type="AlphaFoldDB" id="A0A2K6FUQ6"/>
<evidence type="ECO:0000313" key="3">
    <source>
        <dbReference type="Proteomes" id="UP000233160"/>
    </source>
</evidence>